<dbReference type="Proteomes" id="UP000051621">
    <property type="component" value="Unassembled WGS sequence"/>
</dbReference>
<dbReference type="PATRIC" id="fig|1423731.3.peg.1961"/>
<protein>
    <recommendedName>
        <fullName evidence="1">Antitoxin SocA-like Panacea domain-containing protein</fullName>
    </recommendedName>
</protein>
<name>A0A0R1LYB2_9LACO</name>
<organism evidence="2 3">
    <name type="scientific">Liquorilactobacillus capillatus DSM 19910</name>
    <dbReference type="NCBI Taxonomy" id="1423731"/>
    <lineage>
        <taxon>Bacteria</taxon>
        <taxon>Bacillati</taxon>
        <taxon>Bacillota</taxon>
        <taxon>Bacilli</taxon>
        <taxon>Lactobacillales</taxon>
        <taxon>Lactobacillaceae</taxon>
        <taxon>Liquorilactobacillus</taxon>
    </lineage>
</organism>
<dbReference type="RefSeq" id="WP_083478802.1">
    <property type="nucleotide sequence ID" value="NZ_AZEF01000037.1"/>
</dbReference>
<evidence type="ECO:0000313" key="2">
    <source>
        <dbReference type="EMBL" id="KRL00685.1"/>
    </source>
</evidence>
<proteinExistence type="predicted"/>
<dbReference type="InterPro" id="IPR025272">
    <property type="entry name" value="SocA_Panacea"/>
</dbReference>
<comment type="caution">
    <text evidence="2">The sequence shown here is derived from an EMBL/GenBank/DDBJ whole genome shotgun (WGS) entry which is preliminary data.</text>
</comment>
<reference evidence="2 3" key="1">
    <citation type="journal article" date="2015" name="Genome Announc.">
        <title>Expanding the biotechnology potential of lactobacilli through comparative genomics of 213 strains and associated genera.</title>
        <authorList>
            <person name="Sun Z."/>
            <person name="Harris H.M."/>
            <person name="McCann A."/>
            <person name="Guo C."/>
            <person name="Argimon S."/>
            <person name="Zhang W."/>
            <person name="Yang X."/>
            <person name="Jeffery I.B."/>
            <person name="Cooney J.C."/>
            <person name="Kagawa T.F."/>
            <person name="Liu W."/>
            <person name="Song Y."/>
            <person name="Salvetti E."/>
            <person name="Wrobel A."/>
            <person name="Rasinkangas P."/>
            <person name="Parkhill J."/>
            <person name="Rea M.C."/>
            <person name="O'Sullivan O."/>
            <person name="Ritari J."/>
            <person name="Douillard F.P."/>
            <person name="Paul Ross R."/>
            <person name="Yang R."/>
            <person name="Briner A.E."/>
            <person name="Felis G.E."/>
            <person name="de Vos W.M."/>
            <person name="Barrangou R."/>
            <person name="Klaenhammer T.R."/>
            <person name="Caufield P.W."/>
            <person name="Cui Y."/>
            <person name="Zhang H."/>
            <person name="O'Toole P.W."/>
        </authorList>
    </citation>
    <scope>NUCLEOTIDE SEQUENCE [LARGE SCALE GENOMIC DNA]</scope>
    <source>
        <strain evidence="2 3">DSM 19910</strain>
    </source>
</reference>
<dbReference type="OrthoDB" id="9799173at2"/>
<dbReference type="EMBL" id="AZEF01000037">
    <property type="protein sequence ID" value="KRL00685.1"/>
    <property type="molecule type" value="Genomic_DNA"/>
</dbReference>
<sequence>MNGKLSIFDIANWFLRQEQMSDKKLQKLCYYSYAWGVALLNRPLFDDTRFEAWAHGPVSPELYQECKRYGWSPIPQNKFSEAHAIKDKDISELLKSIWLTYGDKDANELEALTHRESPWKIARNGILDGERSNNVLNDGVMRDFYLGIYNGD</sequence>
<evidence type="ECO:0000259" key="1">
    <source>
        <dbReference type="Pfam" id="PF13274"/>
    </source>
</evidence>
<dbReference type="Pfam" id="PF13274">
    <property type="entry name" value="SocA_Panacea"/>
    <property type="match status" value="1"/>
</dbReference>
<feature type="domain" description="Antitoxin SocA-like Panacea" evidence="1">
    <location>
        <begin position="25"/>
        <end position="120"/>
    </location>
</feature>
<dbReference type="AlphaFoldDB" id="A0A0R1LYB2"/>
<keyword evidence="3" id="KW-1185">Reference proteome</keyword>
<accession>A0A0R1LYB2</accession>
<evidence type="ECO:0000313" key="3">
    <source>
        <dbReference type="Proteomes" id="UP000051621"/>
    </source>
</evidence>
<gene>
    <name evidence="2" type="ORF">FC81_GL001909</name>
</gene>